<feature type="compositionally biased region" description="Low complexity" evidence="1">
    <location>
        <begin position="145"/>
        <end position="161"/>
    </location>
</feature>
<evidence type="ECO:0000313" key="2">
    <source>
        <dbReference type="Proteomes" id="UP000095280"/>
    </source>
</evidence>
<dbReference type="PANTHER" id="PTHR44499">
    <property type="entry name" value="JOUBERIN"/>
    <property type="match status" value="1"/>
</dbReference>
<dbReference type="PANTHER" id="PTHR44499:SF1">
    <property type="entry name" value="JOUBERIN"/>
    <property type="match status" value="1"/>
</dbReference>
<name>A0A1I8F783_9PLAT</name>
<feature type="compositionally biased region" description="Basic and acidic residues" evidence="1">
    <location>
        <begin position="128"/>
        <end position="142"/>
    </location>
</feature>
<sequence>MLTIDEASAEASAGQEEAFYQRRRPRLLPPRPAPLVRRKEAAQETPTNGSSGAAARRKSQQRAGPIAAETAAAPRWSLLSQQLPPLNLNENCLHQLLLEQQQREAEPEVDGAAADAAPPPRSASKMRQPTELRLSVDCERRSSPRQQAAGNREQQQQAEEGATTDAKPGGVITEQPQPVGDATAPPPLPTPPRLSTSRRFDAAGIADEGLIVRLRVHRTDQLKNDTHIRHPRVRVHVVDTQAGRYLAKQHPIGKSHCGRAKVRSTAIRSAAAARCASPNRRSEVPYLFPLVPVLSALGYPLSSRTLYVTVEEFFSNQQ</sequence>
<dbReference type="AlphaFoldDB" id="A0A1I8F783"/>
<dbReference type="GO" id="GO:0036064">
    <property type="term" value="C:ciliary basal body"/>
    <property type="evidence" value="ECO:0007669"/>
    <property type="project" value="TreeGrafter"/>
</dbReference>
<dbReference type="GO" id="GO:0044458">
    <property type="term" value="P:motile cilium assembly"/>
    <property type="evidence" value="ECO:0007669"/>
    <property type="project" value="TreeGrafter"/>
</dbReference>
<feature type="region of interest" description="Disordered" evidence="1">
    <location>
        <begin position="102"/>
        <end position="196"/>
    </location>
</feature>
<protein>
    <submittedName>
        <fullName evidence="3">Uncharacterized protein</fullName>
    </submittedName>
</protein>
<evidence type="ECO:0000313" key="3">
    <source>
        <dbReference type="WBParaSite" id="maker-unitig_22598-snap-gene-0.1-mRNA-1"/>
    </source>
</evidence>
<organism evidence="2 3">
    <name type="scientific">Macrostomum lignano</name>
    <dbReference type="NCBI Taxonomy" id="282301"/>
    <lineage>
        <taxon>Eukaryota</taxon>
        <taxon>Metazoa</taxon>
        <taxon>Spiralia</taxon>
        <taxon>Lophotrochozoa</taxon>
        <taxon>Platyhelminthes</taxon>
        <taxon>Rhabditophora</taxon>
        <taxon>Macrostomorpha</taxon>
        <taxon>Macrostomida</taxon>
        <taxon>Macrostomidae</taxon>
        <taxon>Macrostomum</taxon>
    </lineage>
</organism>
<proteinExistence type="predicted"/>
<evidence type="ECO:0000256" key="1">
    <source>
        <dbReference type="SAM" id="MobiDB-lite"/>
    </source>
</evidence>
<feature type="compositionally biased region" description="Low complexity" evidence="1">
    <location>
        <begin position="9"/>
        <end position="18"/>
    </location>
</feature>
<feature type="region of interest" description="Disordered" evidence="1">
    <location>
        <begin position="1"/>
        <end position="69"/>
    </location>
</feature>
<dbReference type="WBParaSite" id="maker-unitig_22598-snap-gene-0.1-mRNA-1">
    <property type="protein sequence ID" value="maker-unitig_22598-snap-gene-0.1-mRNA-1"/>
    <property type="gene ID" value="maker-unitig_22598-snap-gene-0.1"/>
</dbReference>
<dbReference type="Proteomes" id="UP000095280">
    <property type="component" value="Unplaced"/>
</dbReference>
<reference evidence="3" key="1">
    <citation type="submission" date="2016-11" db="UniProtKB">
        <authorList>
            <consortium name="WormBaseParasite"/>
        </authorList>
    </citation>
    <scope>IDENTIFICATION</scope>
</reference>
<dbReference type="InterPro" id="IPR052803">
    <property type="entry name" value="Cilium-Associated_Jouberin"/>
</dbReference>
<keyword evidence="2" id="KW-1185">Reference proteome</keyword>
<accession>A0A1I8F783</accession>